<dbReference type="Proteomes" id="UP000242084">
    <property type="component" value="Chromosome 1"/>
</dbReference>
<gene>
    <name evidence="3" type="ORF">SAMEA4384403_00678</name>
</gene>
<dbReference type="PANTHER" id="PTHR34473:SF2">
    <property type="entry name" value="UPF0699 TRANSMEMBRANE PROTEIN YDBT"/>
    <property type="match status" value="1"/>
</dbReference>
<dbReference type="PANTHER" id="PTHR34473">
    <property type="entry name" value="UPF0699 TRANSMEMBRANE PROTEIN YDBS"/>
    <property type="match status" value="1"/>
</dbReference>
<dbReference type="InterPro" id="IPR005182">
    <property type="entry name" value="YdbS-like_PH"/>
</dbReference>
<name>A0A239YNC9_9STAP</name>
<feature type="transmembrane region" description="Helical" evidence="1">
    <location>
        <begin position="20"/>
        <end position="41"/>
    </location>
</feature>
<keyword evidence="1" id="KW-0812">Transmembrane</keyword>
<dbReference type="Pfam" id="PF03703">
    <property type="entry name" value="bPH_2"/>
    <property type="match status" value="1"/>
</dbReference>
<keyword evidence="1" id="KW-0472">Membrane</keyword>
<reference evidence="3 4" key="1">
    <citation type="submission" date="2017-06" db="EMBL/GenBank/DDBJ databases">
        <authorList>
            <consortium name="Pathogen Informatics"/>
        </authorList>
    </citation>
    <scope>NUCLEOTIDE SEQUENCE [LARGE SCALE GENOMIC DNA]</scope>
    <source>
        <strain evidence="3 4">NCTC13839</strain>
    </source>
</reference>
<accession>A0A239YNC9</accession>
<dbReference type="KEGG" id="sste:SAMEA4384403_0678"/>
<evidence type="ECO:0000313" key="3">
    <source>
        <dbReference type="EMBL" id="SNV60701.1"/>
    </source>
</evidence>
<feature type="domain" description="YdbS-like PH" evidence="2">
    <location>
        <begin position="72"/>
        <end position="146"/>
    </location>
</feature>
<keyword evidence="1" id="KW-1133">Transmembrane helix</keyword>
<proteinExistence type="predicted"/>
<dbReference type="EMBL" id="LT906462">
    <property type="protein sequence ID" value="SNV60701.1"/>
    <property type="molecule type" value="Genomic_DNA"/>
</dbReference>
<dbReference type="AlphaFoldDB" id="A0A239YNC9"/>
<feature type="transmembrane region" description="Helical" evidence="1">
    <location>
        <begin position="47"/>
        <end position="66"/>
    </location>
</feature>
<evidence type="ECO:0000313" key="4">
    <source>
        <dbReference type="Proteomes" id="UP000242084"/>
    </source>
</evidence>
<organism evidence="3 4">
    <name type="scientific">Mammaliicoccus stepanovicii</name>
    <dbReference type="NCBI Taxonomy" id="643214"/>
    <lineage>
        <taxon>Bacteria</taxon>
        <taxon>Bacillati</taxon>
        <taxon>Bacillota</taxon>
        <taxon>Bacilli</taxon>
        <taxon>Bacillales</taxon>
        <taxon>Staphylococcaceae</taxon>
        <taxon>Mammaliicoccus</taxon>
    </lineage>
</organism>
<evidence type="ECO:0000259" key="2">
    <source>
        <dbReference type="Pfam" id="PF03703"/>
    </source>
</evidence>
<dbReference type="RefSeq" id="WP_095086740.1">
    <property type="nucleotide sequence ID" value="NZ_BMDM01000003.1"/>
</dbReference>
<evidence type="ECO:0000256" key="1">
    <source>
        <dbReference type="SAM" id="Phobius"/>
    </source>
</evidence>
<sequence length="155" mass="18401">MLPTHRMDKKGMTVERIGSLITLLIYLIILIAMFVMLKFWFVEFSKWWLMIPVVLIVVTAIYGLMIHPYYMYRNFRYSIDKDEINIKSGIFFIKEVSIPIFRIQNVDLYEGFIMRKFDLANITLSTAGGRKEIKYINKEKANIIKYTIQNRIGNE</sequence>
<protein>
    <submittedName>
        <fullName evidence="3">Membrane spanning protein</fullName>
    </submittedName>
</protein>
<keyword evidence="4" id="KW-1185">Reference proteome</keyword>
<dbReference type="OrthoDB" id="1750577at2"/>